<dbReference type="AlphaFoldDB" id="A0AA38MGC4"/>
<proteinExistence type="predicted"/>
<accession>A0AA38MGC4</accession>
<evidence type="ECO:0000313" key="1">
    <source>
        <dbReference type="EMBL" id="KAJ3655041.1"/>
    </source>
</evidence>
<organism evidence="1 2">
    <name type="scientific">Zophobas morio</name>
    <dbReference type="NCBI Taxonomy" id="2755281"/>
    <lineage>
        <taxon>Eukaryota</taxon>
        <taxon>Metazoa</taxon>
        <taxon>Ecdysozoa</taxon>
        <taxon>Arthropoda</taxon>
        <taxon>Hexapoda</taxon>
        <taxon>Insecta</taxon>
        <taxon>Pterygota</taxon>
        <taxon>Neoptera</taxon>
        <taxon>Endopterygota</taxon>
        <taxon>Coleoptera</taxon>
        <taxon>Polyphaga</taxon>
        <taxon>Cucujiformia</taxon>
        <taxon>Tenebrionidae</taxon>
        <taxon>Zophobas</taxon>
    </lineage>
</organism>
<comment type="caution">
    <text evidence="1">The sequence shown here is derived from an EMBL/GenBank/DDBJ whole genome shotgun (WGS) entry which is preliminary data.</text>
</comment>
<dbReference type="Proteomes" id="UP001168821">
    <property type="component" value="Unassembled WGS sequence"/>
</dbReference>
<evidence type="ECO:0000313" key="2">
    <source>
        <dbReference type="Proteomes" id="UP001168821"/>
    </source>
</evidence>
<sequence length="89" mass="9970">MVFLANFWKAKMKIFETLSTMRKQLSVFDPFLRSAVPSLVVRSGMNAIDEAGPGVTALCRGAVIPGLQFSVRDTVSRERRRRRGSTPVR</sequence>
<keyword evidence="2" id="KW-1185">Reference proteome</keyword>
<dbReference type="EMBL" id="JALNTZ010000004">
    <property type="protein sequence ID" value="KAJ3655041.1"/>
    <property type="molecule type" value="Genomic_DNA"/>
</dbReference>
<protein>
    <submittedName>
        <fullName evidence="1">Uncharacterized protein</fullName>
    </submittedName>
</protein>
<name>A0AA38MGC4_9CUCU</name>
<gene>
    <name evidence="1" type="ORF">Zmor_014185</name>
</gene>
<reference evidence="1" key="1">
    <citation type="journal article" date="2023" name="G3 (Bethesda)">
        <title>Whole genome assemblies of Zophobas morio and Tenebrio molitor.</title>
        <authorList>
            <person name="Kaur S."/>
            <person name="Stinson S.A."/>
            <person name="diCenzo G.C."/>
        </authorList>
    </citation>
    <scope>NUCLEOTIDE SEQUENCE</scope>
    <source>
        <strain evidence="1">QUZm001</strain>
    </source>
</reference>